<evidence type="ECO:0000313" key="1">
    <source>
        <dbReference type="EMBL" id="MFC0351433.1"/>
    </source>
</evidence>
<evidence type="ECO:0000313" key="2">
    <source>
        <dbReference type="Proteomes" id="UP001589844"/>
    </source>
</evidence>
<dbReference type="RefSeq" id="WP_390214050.1">
    <property type="nucleotide sequence ID" value="NZ_JBHLXJ010000018.1"/>
</dbReference>
<gene>
    <name evidence="1" type="ORF">ACFFJH_16555</name>
</gene>
<organism evidence="1 2">
    <name type="scientific">Undibacterium danionis</name>
    <dbReference type="NCBI Taxonomy" id="1812100"/>
    <lineage>
        <taxon>Bacteria</taxon>
        <taxon>Pseudomonadati</taxon>
        <taxon>Pseudomonadota</taxon>
        <taxon>Betaproteobacteria</taxon>
        <taxon>Burkholderiales</taxon>
        <taxon>Oxalobacteraceae</taxon>
        <taxon>Undibacterium</taxon>
    </lineage>
</organism>
<reference evidence="1 2" key="1">
    <citation type="submission" date="2024-09" db="EMBL/GenBank/DDBJ databases">
        <authorList>
            <person name="Sun Q."/>
            <person name="Mori K."/>
        </authorList>
    </citation>
    <scope>NUCLEOTIDE SEQUENCE [LARGE SCALE GENOMIC DNA]</scope>
    <source>
        <strain evidence="1 2">CCM 8677</strain>
    </source>
</reference>
<dbReference type="InterPro" id="IPR035948">
    <property type="entry name" value="YwqG-like_sf"/>
</dbReference>
<comment type="caution">
    <text evidence="1">The sequence shown here is derived from an EMBL/GenBank/DDBJ whole genome shotgun (WGS) entry which is preliminary data.</text>
</comment>
<dbReference type="Pfam" id="PF09234">
    <property type="entry name" value="DUF1963"/>
    <property type="match status" value="1"/>
</dbReference>
<dbReference type="EMBL" id="JBHLXJ010000018">
    <property type="protein sequence ID" value="MFC0351433.1"/>
    <property type="molecule type" value="Genomic_DNA"/>
</dbReference>
<dbReference type="Proteomes" id="UP001589844">
    <property type="component" value="Unassembled WGS sequence"/>
</dbReference>
<name>A0ABV6IHW7_9BURK</name>
<dbReference type="PANTHER" id="PTHR36436">
    <property type="entry name" value="SLL5081 PROTEIN"/>
    <property type="match status" value="1"/>
</dbReference>
<accession>A0ABV6IHW7</accession>
<keyword evidence="2" id="KW-1185">Reference proteome</keyword>
<proteinExistence type="predicted"/>
<dbReference type="SUPFAM" id="SSF103032">
    <property type="entry name" value="Hypothetical protein YwqG"/>
    <property type="match status" value="1"/>
</dbReference>
<dbReference type="PANTHER" id="PTHR36436:SF6">
    <property type="entry name" value="SLL5081 PROTEIN"/>
    <property type="match status" value="1"/>
</dbReference>
<protein>
    <submittedName>
        <fullName evidence="1">YwqG family protein</fullName>
    </submittedName>
</protein>
<sequence>MNFFDKLFQRKPVVDLDELNRNLAPKLEKIRRPAVSLCKTVEKRNSKFGGQPTANSSVFEWPRDNGKPLAFLGQLDLAEIAKVYQYDWLGDRGSLLFFYDIVEMPWGFDPKDKGKWRVIFQAEPNNTISYPEDLTTESRLNEIYVSPKLVQILPNFDDPAVEALCLSDDEVDAYIDWDDGVSSSHHQVGGYPKPVQGNHMELESQLASNGIYLGGVEGYESDAAKKLESGARDWKLLFQFDSDDDLGVMWGDCGRIYFWVQEQKAKQNDFESCWLVLQCG</sequence>
<dbReference type="Gene3D" id="2.30.320.10">
    <property type="entry name" value="YwqG-like"/>
    <property type="match status" value="1"/>
</dbReference>
<dbReference type="InterPro" id="IPR015315">
    <property type="entry name" value="DUF1963"/>
</dbReference>